<name>A0A1K1LW43_9FLAO</name>
<dbReference type="OrthoDB" id="1399920at2"/>
<dbReference type="InterPro" id="IPR019734">
    <property type="entry name" value="TPR_rpt"/>
</dbReference>
<dbReference type="SUPFAM" id="SSF48452">
    <property type="entry name" value="TPR-like"/>
    <property type="match status" value="2"/>
</dbReference>
<dbReference type="Proteomes" id="UP000183257">
    <property type="component" value="Unassembled WGS sequence"/>
</dbReference>
<dbReference type="SMART" id="SM00028">
    <property type="entry name" value="TPR"/>
    <property type="match status" value="3"/>
</dbReference>
<dbReference type="STRING" id="76595.SAMN05660313_00128"/>
<dbReference type="InterPro" id="IPR011990">
    <property type="entry name" value="TPR-like_helical_dom_sf"/>
</dbReference>
<proteinExistence type="predicted"/>
<keyword evidence="1" id="KW-0732">Signal</keyword>
<dbReference type="PROSITE" id="PS51257">
    <property type="entry name" value="PROKAR_LIPOPROTEIN"/>
    <property type="match status" value="1"/>
</dbReference>
<protein>
    <submittedName>
        <fullName evidence="2">Tetratricopeptide repeat-containing protein</fullName>
    </submittedName>
</protein>
<evidence type="ECO:0000313" key="2">
    <source>
        <dbReference type="EMBL" id="SFW15087.1"/>
    </source>
</evidence>
<evidence type="ECO:0000256" key="1">
    <source>
        <dbReference type="SAM" id="SignalP"/>
    </source>
</evidence>
<evidence type="ECO:0000313" key="3">
    <source>
        <dbReference type="Proteomes" id="UP000183257"/>
    </source>
</evidence>
<feature type="chain" id="PRO_5009665326" evidence="1">
    <location>
        <begin position="21"/>
        <end position="425"/>
    </location>
</feature>
<dbReference type="RefSeq" id="WP_072301829.1">
    <property type="nucleotide sequence ID" value="NZ_FPIY01000001.1"/>
</dbReference>
<gene>
    <name evidence="2" type="ORF">SAMN05660313_00128</name>
</gene>
<dbReference type="Pfam" id="PF13181">
    <property type="entry name" value="TPR_8"/>
    <property type="match status" value="1"/>
</dbReference>
<accession>A0A1K1LW43</accession>
<feature type="signal peptide" evidence="1">
    <location>
        <begin position="1"/>
        <end position="20"/>
    </location>
</feature>
<sequence>MKKIALFLLILSIVSCNLTSNPTITDSQDYNAYLKVDAEKTTSRKYELWNSKIKPDSMQLTSFGIVAQEYNRYFKNTGKIEYLKKAEQSLVKAVEIAAVGKAGYYRSLARTYISEHRFKEALEMAMKAQKMGSGVEETQSLLFDVYMELGNYTEAENNLNLLKDKNSFGYLIRIAKWKDYKGDLDATIAYMEKAKQLAEMANDKTLKIWSYTNIADYYGHAGRIEDSYNYYLKSLELESHNAYAKKGIAWIVFSYERNPEEALRILNAITKNYNSPDYYLLKTEIAEYQGNHKEKLKNMDQYIKAVGNPAYGAMYNSYNVNFYLDYTDLYTKALEIAEQEIKNRETPESYMLLASSLYKKGDLANALQIITKHIDGKTFEPHILYNAAEIYKAAGNTQKVKELKVELSGAIYELGPNMEKKIELL</sequence>
<dbReference type="AlphaFoldDB" id="A0A1K1LW43"/>
<dbReference type="EMBL" id="FPIY01000001">
    <property type="protein sequence ID" value="SFW15087.1"/>
    <property type="molecule type" value="Genomic_DNA"/>
</dbReference>
<reference evidence="3" key="1">
    <citation type="submission" date="2016-11" db="EMBL/GenBank/DDBJ databases">
        <authorList>
            <person name="Varghese N."/>
            <person name="Submissions S."/>
        </authorList>
    </citation>
    <scope>NUCLEOTIDE SEQUENCE [LARGE SCALE GENOMIC DNA]</scope>
    <source>
        <strain evidence="3">DSM 24786</strain>
    </source>
</reference>
<dbReference type="Gene3D" id="1.25.40.10">
    <property type="entry name" value="Tetratricopeptide repeat domain"/>
    <property type="match status" value="3"/>
</dbReference>
<keyword evidence="3" id="KW-1185">Reference proteome</keyword>
<organism evidence="2 3">
    <name type="scientific">Cellulophaga fucicola</name>
    <dbReference type="NCBI Taxonomy" id="76595"/>
    <lineage>
        <taxon>Bacteria</taxon>
        <taxon>Pseudomonadati</taxon>
        <taxon>Bacteroidota</taxon>
        <taxon>Flavobacteriia</taxon>
        <taxon>Flavobacteriales</taxon>
        <taxon>Flavobacteriaceae</taxon>
        <taxon>Cellulophaga</taxon>
    </lineage>
</organism>